<feature type="non-terminal residue" evidence="1">
    <location>
        <position position="1"/>
    </location>
</feature>
<evidence type="ECO:0000313" key="1">
    <source>
        <dbReference type="EMBL" id="KAK8745624.1"/>
    </source>
</evidence>
<protein>
    <submittedName>
        <fullName evidence="1">Uncharacterized protein</fullName>
    </submittedName>
</protein>
<name>A0AAW0Y0U9_CHEQU</name>
<accession>A0AAW0Y0U9</accession>
<dbReference type="EMBL" id="JARKIK010000019">
    <property type="protein sequence ID" value="KAK8745624.1"/>
    <property type="molecule type" value="Genomic_DNA"/>
</dbReference>
<dbReference type="AlphaFoldDB" id="A0AAW0Y0U9"/>
<keyword evidence="2" id="KW-1185">Reference proteome</keyword>
<dbReference type="Proteomes" id="UP001445076">
    <property type="component" value="Unassembled WGS sequence"/>
</dbReference>
<sequence length="102" mass="11120">RLVPASPSPTFECDWQVDGEVSRRALLILEVRTGSRELLNSANIALGDVFTEPGSEGSVETWVNLQGGATLFLRASHGGQAPSSSRRRSLFRSWSLHKLGKI</sequence>
<reference evidence="1 2" key="1">
    <citation type="journal article" date="2024" name="BMC Genomics">
        <title>Genome assembly of redclaw crayfish (Cherax quadricarinatus) provides insights into its immune adaptation and hypoxia tolerance.</title>
        <authorList>
            <person name="Liu Z."/>
            <person name="Zheng J."/>
            <person name="Li H."/>
            <person name="Fang K."/>
            <person name="Wang S."/>
            <person name="He J."/>
            <person name="Zhou D."/>
            <person name="Weng S."/>
            <person name="Chi M."/>
            <person name="Gu Z."/>
            <person name="He J."/>
            <person name="Li F."/>
            <person name="Wang M."/>
        </authorList>
    </citation>
    <scope>NUCLEOTIDE SEQUENCE [LARGE SCALE GENOMIC DNA]</scope>
    <source>
        <strain evidence="1">ZL_2023a</strain>
    </source>
</reference>
<proteinExistence type="predicted"/>
<evidence type="ECO:0000313" key="2">
    <source>
        <dbReference type="Proteomes" id="UP001445076"/>
    </source>
</evidence>
<gene>
    <name evidence="1" type="ORF">OTU49_000296</name>
</gene>
<comment type="caution">
    <text evidence="1">The sequence shown here is derived from an EMBL/GenBank/DDBJ whole genome shotgun (WGS) entry which is preliminary data.</text>
</comment>
<organism evidence="1 2">
    <name type="scientific">Cherax quadricarinatus</name>
    <name type="common">Australian red claw crayfish</name>
    <dbReference type="NCBI Taxonomy" id="27406"/>
    <lineage>
        <taxon>Eukaryota</taxon>
        <taxon>Metazoa</taxon>
        <taxon>Ecdysozoa</taxon>
        <taxon>Arthropoda</taxon>
        <taxon>Crustacea</taxon>
        <taxon>Multicrustacea</taxon>
        <taxon>Malacostraca</taxon>
        <taxon>Eumalacostraca</taxon>
        <taxon>Eucarida</taxon>
        <taxon>Decapoda</taxon>
        <taxon>Pleocyemata</taxon>
        <taxon>Astacidea</taxon>
        <taxon>Parastacoidea</taxon>
        <taxon>Parastacidae</taxon>
        <taxon>Cherax</taxon>
    </lineage>
</organism>